<evidence type="ECO:0000256" key="1">
    <source>
        <dbReference type="SAM" id="MobiDB-lite"/>
    </source>
</evidence>
<dbReference type="EMBL" id="HBIZ01009227">
    <property type="protein sequence ID" value="CAE0752812.1"/>
    <property type="molecule type" value="Transcribed_RNA"/>
</dbReference>
<gene>
    <name evidence="2" type="ORF">PCAR00345_LOCUS5399</name>
</gene>
<accession>A0A7S4B3L5</accession>
<sequence>MRLDMAPFPTLAPAMAAAMARGDTRAVLFSPTLQLQRLFISSRCGGASLAARNTACSRIALPLSKTPSVWPGFVGQPTQTRERNRHCGPRTKGEQFTLPLVRFPTTVFPGHALTFMADNTKGDFTAAVPRRLLTLAWARYDGKLAVVGPGARIGVEITVMYDQVLEGPVPTPPGMAHAVGGRRVRLLSARPGDPAKLAQLSSQESTQANSASSAPPTSDNTNESTGTTRSGECLKIQMADVEEVENEVLSTKRRERLNDNAERALSVMATGLAQRHFNLELCSLDEEVIQQRFDPRCHPLWDQLSEMPSEPEELSFWLAARLPLTTALRNSILACSCPLKRMHDVTDAMRLLIQPDSTRFAHRLRLIIDTPSSDTCSSLSSDAGVRRIIGEAAPRYVAWNSEDAFPHG</sequence>
<dbReference type="AlphaFoldDB" id="A0A7S4B3L5"/>
<protein>
    <submittedName>
        <fullName evidence="2">Uncharacterized protein</fullName>
    </submittedName>
</protein>
<feature type="region of interest" description="Disordered" evidence="1">
    <location>
        <begin position="194"/>
        <end position="232"/>
    </location>
</feature>
<name>A0A7S4B3L5_CHRCT</name>
<proteinExistence type="predicted"/>
<evidence type="ECO:0000313" key="2">
    <source>
        <dbReference type="EMBL" id="CAE0752812.1"/>
    </source>
</evidence>
<reference evidence="2" key="1">
    <citation type="submission" date="2021-01" db="EMBL/GenBank/DDBJ databases">
        <authorList>
            <person name="Corre E."/>
            <person name="Pelletier E."/>
            <person name="Niang G."/>
            <person name="Scheremetjew M."/>
            <person name="Finn R."/>
            <person name="Kale V."/>
            <person name="Holt S."/>
            <person name="Cochrane G."/>
            <person name="Meng A."/>
            <person name="Brown T."/>
            <person name="Cohen L."/>
        </authorList>
    </citation>
    <scope>NUCLEOTIDE SEQUENCE</scope>
    <source>
        <strain evidence="2">CCMP645</strain>
    </source>
</reference>
<dbReference type="Gene3D" id="1.20.58.1480">
    <property type="match status" value="1"/>
</dbReference>
<organism evidence="2">
    <name type="scientific">Chrysotila carterae</name>
    <name type="common">Marine alga</name>
    <name type="synonym">Syracosphaera carterae</name>
    <dbReference type="NCBI Taxonomy" id="13221"/>
    <lineage>
        <taxon>Eukaryota</taxon>
        <taxon>Haptista</taxon>
        <taxon>Haptophyta</taxon>
        <taxon>Prymnesiophyceae</taxon>
        <taxon>Isochrysidales</taxon>
        <taxon>Isochrysidaceae</taxon>
        <taxon>Chrysotila</taxon>
    </lineage>
</organism>
<feature type="compositionally biased region" description="Polar residues" evidence="1">
    <location>
        <begin position="199"/>
        <end position="230"/>
    </location>
</feature>